<evidence type="ECO:0008006" key="2">
    <source>
        <dbReference type="Google" id="ProtNLM"/>
    </source>
</evidence>
<gene>
    <name evidence="1" type="ORF">UFOVP844_59</name>
</gene>
<accession>A0A6J5PCK9</accession>
<organism evidence="1">
    <name type="scientific">uncultured Caudovirales phage</name>
    <dbReference type="NCBI Taxonomy" id="2100421"/>
    <lineage>
        <taxon>Viruses</taxon>
        <taxon>Duplodnaviria</taxon>
        <taxon>Heunggongvirae</taxon>
        <taxon>Uroviricota</taxon>
        <taxon>Caudoviricetes</taxon>
        <taxon>Peduoviridae</taxon>
        <taxon>Maltschvirus</taxon>
        <taxon>Maltschvirus maltsch</taxon>
    </lineage>
</organism>
<name>A0A6J5PCK9_9CAUD</name>
<reference evidence="1" key="1">
    <citation type="submission" date="2020-04" db="EMBL/GenBank/DDBJ databases">
        <authorList>
            <person name="Chiriac C."/>
            <person name="Salcher M."/>
            <person name="Ghai R."/>
            <person name="Kavagutti S V."/>
        </authorList>
    </citation>
    <scope>NUCLEOTIDE SEQUENCE</scope>
</reference>
<sequence length="483" mass="53012">MTLSPFREASETFYDIAEPIQVEKNPDSKKEYTNDFESVYSPFNIASQIYEGKTTEDGYNEAVRDVTRTGSRMVETILGLPGDLHQFGKKLREKVPSQLNLPGINLVQKGIDKALDYLPTQESLQKRSADLTGGFTTPQGQGEEFSDEIFKTFSGMITAPENPSNYSRLPTSARNAVSLLRKLGTATAAEYGKEGAKKLGAGGFGQEAAKQGLLFALSMGLPRLTGERAPDNFINNIYQRRDNLIPTGTMVTPTGLEARLRSFSQNTLNYGGPTPEKTLVSNTLDQFINRLTGRAIEMEELLQMGRDINRNRAAAMAAPIDKAGVRQARNYWGEISNIFNESTENYLAPISREALDLHRDAQSAYSTLINSRKASNFIMNKARSVPLQTGVAALFGGGIASNPLLAAKGLAGAGSAAAITKTGEMIYRFIMNPALRHYYEDVMINALRENGPATQRALQKLDKRYSVELKDPKSSVNQEIPGR</sequence>
<evidence type="ECO:0000313" key="1">
    <source>
        <dbReference type="EMBL" id="CAB4166825.1"/>
    </source>
</evidence>
<protein>
    <recommendedName>
        <fullName evidence="2">Large polyvalent protein associated domain-containing protein</fullName>
    </recommendedName>
</protein>
<dbReference type="EMBL" id="LR796795">
    <property type="protein sequence ID" value="CAB4166825.1"/>
    <property type="molecule type" value="Genomic_DNA"/>
</dbReference>
<proteinExistence type="predicted"/>